<keyword evidence="2" id="KW-1185">Reference proteome</keyword>
<sequence>MNPFSLSAGPILRIRTTVLASTCSSVPFQFRLLFAFDSHIQDATLPTLIDFVHIDTPCIYIVVSACVDVSYSSRVHITTQAPYRVDPPKQHCLLLCPLNTLNFLCRHPGTVGLQSQPVVDAPSPYASI</sequence>
<reference evidence="1 2" key="1">
    <citation type="submission" date="2015-08" db="EMBL/GenBank/DDBJ databases">
        <title>Genome sequencing of Penicillium nordicum.</title>
        <authorList>
            <person name="Nguyen H.D."/>
            <person name="Seifert K.A."/>
        </authorList>
    </citation>
    <scope>NUCLEOTIDE SEQUENCE [LARGE SCALE GENOMIC DNA]</scope>
    <source>
        <strain evidence="1 2">DAOMC 185683</strain>
    </source>
</reference>
<accession>A0A0M8P966</accession>
<dbReference type="Proteomes" id="UP000037696">
    <property type="component" value="Unassembled WGS sequence"/>
</dbReference>
<comment type="caution">
    <text evidence="1">The sequence shown here is derived from an EMBL/GenBank/DDBJ whole genome shotgun (WGS) entry which is preliminary data.</text>
</comment>
<dbReference type="EMBL" id="LHQQ01000072">
    <property type="protein sequence ID" value="KOS43864.1"/>
    <property type="molecule type" value="Genomic_DNA"/>
</dbReference>
<gene>
    <name evidence="1" type="ORF">ACN38_g5215</name>
</gene>
<proteinExistence type="predicted"/>
<name>A0A0M8P966_9EURO</name>
<organism evidence="1 2">
    <name type="scientific">Penicillium nordicum</name>
    <dbReference type="NCBI Taxonomy" id="229535"/>
    <lineage>
        <taxon>Eukaryota</taxon>
        <taxon>Fungi</taxon>
        <taxon>Dikarya</taxon>
        <taxon>Ascomycota</taxon>
        <taxon>Pezizomycotina</taxon>
        <taxon>Eurotiomycetes</taxon>
        <taxon>Eurotiomycetidae</taxon>
        <taxon>Eurotiales</taxon>
        <taxon>Aspergillaceae</taxon>
        <taxon>Penicillium</taxon>
    </lineage>
</organism>
<evidence type="ECO:0000313" key="2">
    <source>
        <dbReference type="Proteomes" id="UP000037696"/>
    </source>
</evidence>
<protein>
    <submittedName>
        <fullName evidence="1">Uncharacterized protein</fullName>
    </submittedName>
</protein>
<dbReference type="AlphaFoldDB" id="A0A0M8P966"/>
<evidence type="ECO:0000313" key="1">
    <source>
        <dbReference type="EMBL" id="KOS43864.1"/>
    </source>
</evidence>